<gene>
    <name evidence="9" type="ORF">F8388_011554</name>
</gene>
<dbReference type="Pfam" id="PF23259">
    <property type="entry name" value="CHX17_C"/>
    <property type="match status" value="1"/>
</dbReference>
<feature type="domain" description="Fatty acid desaturase" evidence="7">
    <location>
        <begin position="157"/>
        <end position="418"/>
    </location>
</feature>
<evidence type="ECO:0000256" key="5">
    <source>
        <dbReference type="SAM" id="MobiDB-lite"/>
    </source>
</evidence>
<dbReference type="AlphaFoldDB" id="A0A7J6GWT3"/>
<comment type="caution">
    <text evidence="9">The sequence shown here is derived from an EMBL/GenBank/DDBJ whole genome shotgun (WGS) entry which is preliminary data.</text>
</comment>
<feature type="compositionally biased region" description="Acidic residues" evidence="5">
    <location>
        <begin position="56"/>
        <end position="69"/>
    </location>
</feature>
<dbReference type="EMBL" id="JAATIP010000038">
    <property type="protein sequence ID" value="KAF4387406.1"/>
    <property type="molecule type" value="Genomic_DNA"/>
</dbReference>
<dbReference type="Proteomes" id="UP000525078">
    <property type="component" value="Unassembled WGS sequence"/>
</dbReference>
<feature type="compositionally biased region" description="Low complexity" evidence="5">
    <location>
        <begin position="1"/>
        <end position="20"/>
    </location>
</feature>
<dbReference type="InterPro" id="IPR005804">
    <property type="entry name" value="FA_desaturase_dom"/>
</dbReference>
<sequence>MTSSRSTTPSTPSTPTPKSSAAYQGSLLLRHSVRRTTRVDHTRAISQAPKDRWEDGEWEGGCEDHEPEDTPSLLDSTTVQQVATLFFGGPDDEEAIAWSKRIASHQKINLTVVRFLSFESSRSRSERLDDRDDVVVFMSLATTSYFHLLPHPLQYLAWPLYWIFQGSIFAGIWVLGHDCGHQAFSDHQWVDDTVGFVLHSALLFPYFSCKYSHRRHHSNIGSLEHDQLFVPVPKSQIAWLYKHYLDNPLGRALQLSIMVFLGFPLYLGFNLTGKSYDRSACHYDPYSPLYSKSERLHILMSDISIFITALMLYQLGSAKGLSWIMFVYGMPLFIGNSIIVIITYLNHTHSSLPHYDSSEWDWLKGALSTVDRNYGSILNRVFHHLTDAHVAHHLFATIPHYHANEATKAIKPILGEYYSFDDTPIIKALWRETKECVYIEPNHESSPNNNKGVCVDSEMAGGGIASGSTVFTKFLRPQSTQFQSAAMWGVAATTGALWLVQPFDWLKKTFFEKTATEGQ</sequence>
<feature type="region of interest" description="Disordered" evidence="5">
    <location>
        <begin position="1"/>
        <end position="24"/>
    </location>
</feature>
<feature type="compositionally biased region" description="Basic and acidic residues" evidence="5">
    <location>
        <begin position="38"/>
        <end position="55"/>
    </location>
</feature>
<feature type="transmembrane region" description="Helical" evidence="6">
    <location>
        <begin position="249"/>
        <end position="269"/>
    </location>
</feature>
<dbReference type="PANTHER" id="PTHR32100">
    <property type="entry name" value="OMEGA-6 FATTY ACID DESATURASE, CHLOROPLASTIC"/>
    <property type="match status" value="1"/>
</dbReference>
<dbReference type="Pfam" id="PF00487">
    <property type="entry name" value="FA_desaturase"/>
    <property type="match status" value="1"/>
</dbReference>
<reference evidence="9 10" key="1">
    <citation type="journal article" date="2020" name="bioRxiv">
        <title>Sequence and annotation of 42 cannabis genomes reveals extensive copy number variation in cannabinoid synthesis and pathogen resistance genes.</title>
        <authorList>
            <person name="Mckernan K.J."/>
            <person name="Helbert Y."/>
            <person name="Kane L.T."/>
            <person name="Ebling H."/>
            <person name="Zhang L."/>
            <person name="Liu B."/>
            <person name="Eaton Z."/>
            <person name="Mclaughlin S."/>
            <person name="Kingan S."/>
            <person name="Baybayan P."/>
            <person name="Concepcion G."/>
            <person name="Jordan M."/>
            <person name="Riva A."/>
            <person name="Barbazuk W."/>
            <person name="Harkins T."/>
        </authorList>
    </citation>
    <scope>NUCLEOTIDE SEQUENCE [LARGE SCALE GENOMIC DNA]</scope>
    <source>
        <strain evidence="10">cv. Jamaican Lion 4</strain>
        <tissue evidence="9">Leaf</tissue>
    </source>
</reference>
<evidence type="ECO:0000256" key="3">
    <source>
        <dbReference type="ARBA" id="ARBA00023002"/>
    </source>
</evidence>
<dbReference type="GO" id="GO:0016491">
    <property type="term" value="F:oxidoreductase activity"/>
    <property type="evidence" value="ECO:0007669"/>
    <property type="project" value="UniProtKB-KW"/>
</dbReference>
<evidence type="ECO:0000313" key="10">
    <source>
        <dbReference type="Proteomes" id="UP000525078"/>
    </source>
</evidence>
<feature type="domain" description="Cation/H(+) antiporter C-terminal" evidence="8">
    <location>
        <begin position="82"/>
        <end position="130"/>
    </location>
</feature>
<evidence type="ECO:0000256" key="6">
    <source>
        <dbReference type="SAM" id="Phobius"/>
    </source>
</evidence>
<keyword evidence="4" id="KW-0443">Lipid metabolism</keyword>
<proteinExistence type="inferred from homology"/>
<dbReference type="CDD" id="cd03507">
    <property type="entry name" value="Delta12-FADS-like"/>
    <property type="match status" value="1"/>
</dbReference>
<comment type="subcellular location">
    <subcellularLocation>
        <location evidence="1">Membrane</location>
    </subcellularLocation>
</comment>
<feature type="transmembrane region" description="Helical" evidence="6">
    <location>
        <begin position="321"/>
        <end position="345"/>
    </location>
</feature>
<name>A0A7J6GWT3_CANSA</name>
<feature type="transmembrane region" description="Helical" evidence="6">
    <location>
        <begin position="159"/>
        <end position="177"/>
    </location>
</feature>
<dbReference type="InterPro" id="IPR012171">
    <property type="entry name" value="Fatty_acid_desaturase"/>
</dbReference>
<feature type="transmembrane region" description="Helical" evidence="6">
    <location>
        <begin position="296"/>
        <end position="315"/>
    </location>
</feature>
<protein>
    <submittedName>
        <fullName evidence="9">Uncharacterized protein</fullName>
    </submittedName>
</protein>
<comment type="similarity">
    <text evidence="2">Belongs to the fatty acid desaturase type 1 family.</text>
</comment>
<evidence type="ECO:0000259" key="8">
    <source>
        <dbReference type="Pfam" id="PF23259"/>
    </source>
</evidence>
<organism evidence="9 10">
    <name type="scientific">Cannabis sativa</name>
    <name type="common">Hemp</name>
    <name type="synonym">Marijuana</name>
    <dbReference type="NCBI Taxonomy" id="3483"/>
    <lineage>
        <taxon>Eukaryota</taxon>
        <taxon>Viridiplantae</taxon>
        <taxon>Streptophyta</taxon>
        <taxon>Embryophyta</taxon>
        <taxon>Tracheophyta</taxon>
        <taxon>Spermatophyta</taxon>
        <taxon>Magnoliopsida</taxon>
        <taxon>eudicotyledons</taxon>
        <taxon>Gunneridae</taxon>
        <taxon>Pentapetalae</taxon>
        <taxon>rosids</taxon>
        <taxon>fabids</taxon>
        <taxon>Rosales</taxon>
        <taxon>Cannabaceae</taxon>
        <taxon>Cannabis</taxon>
    </lineage>
</organism>
<dbReference type="GO" id="GO:0006629">
    <property type="term" value="P:lipid metabolic process"/>
    <property type="evidence" value="ECO:0007669"/>
    <property type="project" value="UniProtKB-KW"/>
</dbReference>
<evidence type="ECO:0000256" key="1">
    <source>
        <dbReference type="ARBA" id="ARBA00004370"/>
    </source>
</evidence>
<keyword evidence="6" id="KW-0472">Membrane</keyword>
<keyword evidence="6" id="KW-0812">Transmembrane</keyword>
<evidence type="ECO:0000256" key="2">
    <source>
        <dbReference type="ARBA" id="ARBA00009295"/>
    </source>
</evidence>
<accession>A0A7J6GWT3</accession>
<evidence type="ECO:0000256" key="4">
    <source>
        <dbReference type="ARBA" id="ARBA00023098"/>
    </source>
</evidence>
<keyword evidence="6" id="KW-1133">Transmembrane helix</keyword>
<feature type="region of interest" description="Disordered" evidence="5">
    <location>
        <begin position="38"/>
        <end position="73"/>
    </location>
</feature>
<keyword evidence="3" id="KW-0560">Oxidoreductase</keyword>
<evidence type="ECO:0000313" key="9">
    <source>
        <dbReference type="EMBL" id="KAF4387406.1"/>
    </source>
</evidence>
<evidence type="ECO:0000259" key="7">
    <source>
        <dbReference type="Pfam" id="PF00487"/>
    </source>
</evidence>
<dbReference type="InterPro" id="IPR057290">
    <property type="entry name" value="CHX17_C"/>
</dbReference>
<dbReference type="GO" id="GO:0016020">
    <property type="term" value="C:membrane"/>
    <property type="evidence" value="ECO:0007669"/>
    <property type="project" value="UniProtKB-SubCell"/>
</dbReference>